<name>A0A846RQQ0_9MICO</name>
<gene>
    <name evidence="1" type="ORF">BKA07_001124</name>
</gene>
<sequence>MSPGPSPCNSINYTHRIRSSSNSVRVLFATSATPAKWGRILPDGRLQPRPDGYAAVSACAEFFHRRAAMKDRTPRTT</sequence>
<proteinExistence type="predicted"/>
<reference evidence="1 2" key="1">
    <citation type="submission" date="2020-03" db="EMBL/GenBank/DDBJ databases">
        <title>Sequencing the genomes of 1000 actinobacteria strains.</title>
        <authorList>
            <person name="Klenk H.-P."/>
        </authorList>
    </citation>
    <scope>NUCLEOTIDE SEQUENCE [LARGE SCALE GENOMIC DNA]</scope>
    <source>
        <strain evidence="1 2">DSM 18964</strain>
    </source>
</reference>
<dbReference type="EMBL" id="JAATJN010000001">
    <property type="protein sequence ID" value="NJC56089.1"/>
    <property type="molecule type" value="Genomic_DNA"/>
</dbReference>
<dbReference type="AlphaFoldDB" id="A0A846RQQ0"/>
<dbReference type="Proteomes" id="UP000576792">
    <property type="component" value="Unassembled WGS sequence"/>
</dbReference>
<evidence type="ECO:0000313" key="1">
    <source>
        <dbReference type="EMBL" id="NJC56089.1"/>
    </source>
</evidence>
<evidence type="ECO:0000313" key="2">
    <source>
        <dbReference type="Proteomes" id="UP000576792"/>
    </source>
</evidence>
<accession>A0A846RQQ0</accession>
<keyword evidence="2" id="KW-1185">Reference proteome</keyword>
<organism evidence="1 2">
    <name type="scientific">Brevibacterium marinum</name>
    <dbReference type="NCBI Taxonomy" id="418643"/>
    <lineage>
        <taxon>Bacteria</taxon>
        <taxon>Bacillati</taxon>
        <taxon>Actinomycetota</taxon>
        <taxon>Actinomycetes</taxon>
        <taxon>Micrococcales</taxon>
        <taxon>Brevibacteriaceae</taxon>
        <taxon>Brevibacterium</taxon>
    </lineage>
</organism>
<protein>
    <submittedName>
        <fullName evidence="1">Uncharacterized protein</fullName>
    </submittedName>
</protein>
<comment type="caution">
    <text evidence="1">The sequence shown here is derived from an EMBL/GenBank/DDBJ whole genome shotgun (WGS) entry which is preliminary data.</text>
</comment>